<accession>A0ABU8YHD3</accession>
<dbReference type="Proteomes" id="UP001384579">
    <property type="component" value="Unassembled WGS sequence"/>
</dbReference>
<proteinExistence type="predicted"/>
<evidence type="ECO:0000313" key="2">
    <source>
        <dbReference type="Proteomes" id="UP001384579"/>
    </source>
</evidence>
<gene>
    <name evidence="1" type="ORF">WMG39_02805</name>
</gene>
<comment type="caution">
    <text evidence="1">The sequence shown here is derived from an EMBL/GenBank/DDBJ whole genome shotgun (WGS) entry which is preliminary data.</text>
</comment>
<reference evidence="1 2" key="1">
    <citation type="journal article" date="2020" name="Harmful Algae">
        <title>Molecular and morphological characterization of a novel dihydroanatoxin-a producing Microcoleus species (cyanobacteria) from the Russian River, California, USA.</title>
        <authorList>
            <person name="Conklin K.Y."/>
            <person name="Stancheva R."/>
            <person name="Otten T.G."/>
            <person name="Fadness R."/>
            <person name="Boyer G.L."/>
            <person name="Read B."/>
            <person name="Zhang X."/>
            <person name="Sheath R.G."/>
        </authorList>
    </citation>
    <scope>NUCLEOTIDE SEQUENCE [LARGE SCALE GENOMIC DNA]</scope>
    <source>
        <strain evidence="1 2">PTRS2</strain>
    </source>
</reference>
<organism evidence="1 2">
    <name type="scientific">Microcoleus anatoxicus PTRS2</name>
    <dbReference type="NCBI Taxonomy" id="2705321"/>
    <lineage>
        <taxon>Bacteria</taxon>
        <taxon>Bacillati</taxon>
        <taxon>Cyanobacteriota</taxon>
        <taxon>Cyanophyceae</taxon>
        <taxon>Oscillatoriophycideae</taxon>
        <taxon>Oscillatoriales</taxon>
        <taxon>Microcoleaceae</taxon>
        <taxon>Microcoleus</taxon>
        <taxon>Microcoleus anatoxicus</taxon>
    </lineage>
</organism>
<evidence type="ECO:0000313" key="1">
    <source>
        <dbReference type="EMBL" id="MEK0183772.1"/>
    </source>
</evidence>
<dbReference type="NCBIfam" id="NF045583">
    <property type="entry name" value="Npun_R2479_HDIG"/>
    <property type="match status" value="1"/>
</dbReference>
<dbReference type="EMBL" id="JBBLXS010000020">
    <property type="protein sequence ID" value="MEK0183772.1"/>
    <property type="molecule type" value="Genomic_DNA"/>
</dbReference>
<sequence length="283" mass="31664">MFNSTELLIEAFIQHLENGYSRTYGGYKSDYADIISWVGAMALENIANSDALYHNVEHAICVTLVGQEILRGKHIRKGGVSCEDWLHFIISLLCQDIGYVKGVCRLDQQAEGLYATGKNGIKIALPPGATAASLAPYRVDRAKLFIDERFGNHKLINAEAIKQNIEETRFSVLESNANQNVVNYSSLVRGANLIGQLSNPQYLQKIGALFYELEESGDTKVLGYRHPGDLLQSYSKFYWSGIYPHISESLGYLQLTQEGKQIVASLYANVFRMEHQRCDTEVA</sequence>
<protein>
    <submittedName>
        <fullName evidence="1">Npun_R2479 family HD domain-containing metalloprotein</fullName>
    </submittedName>
</protein>
<dbReference type="InterPro" id="IPR054649">
    <property type="entry name" value="Npun_R2479-like"/>
</dbReference>
<keyword evidence="2" id="KW-1185">Reference proteome</keyword>
<dbReference type="RefSeq" id="WP_340517308.1">
    <property type="nucleotide sequence ID" value="NZ_JBBLXS010000020.1"/>
</dbReference>
<name>A0ABU8YHD3_9CYAN</name>